<dbReference type="FunFam" id="3.10.20.90:FF:000130">
    <property type="entry name" value="SHANK-associated RH domain interactor"/>
    <property type="match status" value="1"/>
</dbReference>
<evidence type="ECO:0000256" key="4">
    <source>
        <dbReference type="ARBA" id="ARBA00012251"/>
    </source>
</evidence>
<dbReference type="InterPro" id="IPR047557">
    <property type="entry name" value="Rcat_RBR_HOIL1"/>
</dbReference>
<keyword evidence="7" id="KW-0808">Transferase</keyword>
<dbReference type="GO" id="GO:0097039">
    <property type="term" value="P:protein linear polyubiquitination"/>
    <property type="evidence" value="ECO:0007669"/>
    <property type="project" value="TreeGrafter"/>
</dbReference>
<keyword evidence="6" id="KW-0597">Phosphoprotein</keyword>
<dbReference type="SUPFAM" id="SSF54236">
    <property type="entry name" value="Ubiquitin-like"/>
    <property type="match status" value="1"/>
</dbReference>
<dbReference type="CDD" id="cd01799">
    <property type="entry name" value="Ubl_HOIL1"/>
    <property type="match status" value="1"/>
</dbReference>
<dbReference type="InterPro" id="IPR044066">
    <property type="entry name" value="TRIAD_supradom"/>
</dbReference>
<dbReference type="EC" id="2.3.2.31" evidence="4"/>
<evidence type="ECO:0000256" key="7">
    <source>
        <dbReference type="ARBA" id="ARBA00022679"/>
    </source>
</evidence>
<keyword evidence="11" id="KW-0833">Ubl conjugation pathway</keyword>
<evidence type="ECO:0000256" key="2">
    <source>
        <dbReference type="ARBA" id="ARBA00004906"/>
    </source>
</evidence>
<evidence type="ECO:0000313" key="19">
    <source>
        <dbReference type="Ensembl" id="ENSLLEP00000025375.1"/>
    </source>
</evidence>
<organism evidence="19 20">
    <name type="scientific">Leptobrachium leishanense</name>
    <name type="common">Leishan spiny toad</name>
    <dbReference type="NCBI Taxonomy" id="445787"/>
    <lineage>
        <taxon>Eukaryota</taxon>
        <taxon>Metazoa</taxon>
        <taxon>Chordata</taxon>
        <taxon>Craniata</taxon>
        <taxon>Vertebrata</taxon>
        <taxon>Euteleostomi</taxon>
        <taxon>Amphibia</taxon>
        <taxon>Batrachia</taxon>
        <taxon>Anura</taxon>
        <taxon>Pelobatoidea</taxon>
        <taxon>Megophryidae</taxon>
        <taxon>Leptobrachium</taxon>
    </lineage>
</organism>
<dbReference type="InterPro" id="IPR018957">
    <property type="entry name" value="Znf_C3HC4_RING-type"/>
</dbReference>
<evidence type="ECO:0000259" key="15">
    <source>
        <dbReference type="PROSITE" id="PS50053"/>
    </source>
</evidence>
<dbReference type="FunFam" id="1.20.120.1750:FF:000012">
    <property type="entry name" value="ranBP-type and C3HC4-type zinc finger-containing protein 1 isoform X1"/>
    <property type="match status" value="1"/>
</dbReference>
<dbReference type="Gene3D" id="3.30.40.10">
    <property type="entry name" value="Zinc/RING finger domain, C3HC4 (zinc finger)"/>
    <property type="match status" value="1"/>
</dbReference>
<dbReference type="Pfam" id="PF25393">
    <property type="entry name" value="LTM"/>
    <property type="match status" value="1"/>
</dbReference>
<evidence type="ECO:0000313" key="20">
    <source>
        <dbReference type="Proteomes" id="UP000694569"/>
    </source>
</evidence>
<evidence type="ECO:0000256" key="12">
    <source>
        <dbReference type="ARBA" id="ARBA00022833"/>
    </source>
</evidence>
<comment type="similarity">
    <text evidence="3">Belongs to the RBR family.</text>
</comment>
<dbReference type="PROSITE" id="PS00518">
    <property type="entry name" value="ZF_RING_1"/>
    <property type="match status" value="1"/>
</dbReference>
<comment type="catalytic activity">
    <reaction evidence="1">
        <text>[E2 ubiquitin-conjugating enzyme]-S-ubiquitinyl-L-cysteine + [acceptor protein]-L-lysine = [E2 ubiquitin-conjugating enzyme]-L-cysteine + [acceptor protein]-N(6)-ubiquitinyl-L-lysine.</text>
        <dbReference type="EC" id="2.3.2.31"/>
    </reaction>
</comment>
<feature type="compositionally biased region" description="Polar residues" evidence="14">
    <location>
        <begin position="329"/>
        <end position="342"/>
    </location>
</feature>
<dbReference type="Proteomes" id="UP000694569">
    <property type="component" value="Unplaced"/>
</dbReference>
<dbReference type="SMART" id="SM00547">
    <property type="entry name" value="ZnF_RBZ"/>
    <property type="match status" value="1"/>
</dbReference>
<dbReference type="CDD" id="cd20345">
    <property type="entry name" value="BRcat_RBR_HOIL1"/>
    <property type="match status" value="1"/>
</dbReference>
<comment type="pathway">
    <text evidence="2">Protein modification; protein ubiquitination.</text>
</comment>
<dbReference type="InterPro" id="IPR051628">
    <property type="entry name" value="LUBAC_E3_Ligases"/>
</dbReference>
<dbReference type="InterPro" id="IPR001841">
    <property type="entry name" value="Znf_RING"/>
</dbReference>
<dbReference type="SUPFAM" id="SSF57850">
    <property type="entry name" value="RING/U-box"/>
    <property type="match status" value="3"/>
</dbReference>
<name>A0A8C5PNL7_9ANUR</name>
<dbReference type="Pfam" id="PF00097">
    <property type="entry name" value="zf-C3HC4"/>
    <property type="match status" value="1"/>
</dbReference>
<dbReference type="InterPro" id="IPR011993">
    <property type="entry name" value="PH-like_dom_sf"/>
</dbReference>
<evidence type="ECO:0000259" key="18">
    <source>
        <dbReference type="PROSITE" id="PS51873"/>
    </source>
</evidence>
<dbReference type="InterPro" id="IPR029071">
    <property type="entry name" value="Ubiquitin-like_domsf"/>
</dbReference>
<dbReference type="Ensembl" id="ENSLLET00000026348.1">
    <property type="protein sequence ID" value="ENSLLEP00000025375.1"/>
    <property type="gene ID" value="ENSLLEG00000016102.1"/>
</dbReference>
<evidence type="ECO:0000256" key="1">
    <source>
        <dbReference type="ARBA" id="ARBA00001798"/>
    </source>
</evidence>
<protein>
    <recommendedName>
        <fullName evidence="5">RanBP-type and C3HC4-type zinc finger-containing protein 1</fullName>
        <ecNumber evidence="4">2.3.2.31</ecNumber>
    </recommendedName>
</protein>
<evidence type="ECO:0000256" key="9">
    <source>
        <dbReference type="ARBA" id="ARBA00022737"/>
    </source>
</evidence>
<evidence type="ECO:0000256" key="14">
    <source>
        <dbReference type="SAM" id="MobiDB-lite"/>
    </source>
</evidence>
<feature type="region of interest" description="Disordered" evidence="14">
    <location>
        <begin position="329"/>
        <end position="352"/>
    </location>
</feature>
<dbReference type="InterPro" id="IPR057468">
    <property type="entry name" value="HOIL-1/Sharpin_LTM"/>
</dbReference>
<dbReference type="PROSITE" id="PS01358">
    <property type="entry name" value="ZF_RANBP2_1"/>
    <property type="match status" value="1"/>
</dbReference>
<dbReference type="Gene3D" id="2.30.29.30">
    <property type="entry name" value="Pleckstrin-homology domain (PH domain)/Phosphotyrosine-binding domain (PTB)"/>
    <property type="match status" value="1"/>
</dbReference>
<reference evidence="19" key="1">
    <citation type="submission" date="2025-08" db="UniProtKB">
        <authorList>
            <consortium name="Ensembl"/>
        </authorList>
    </citation>
    <scope>IDENTIFICATION</scope>
</reference>
<feature type="compositionally biased region" description="Basic and acidic residues" evidence="14">
    <location>
        <begin position="130"/>
        <end position="145"/>
    </location>
</feature>
<dbReference type="Pfam" id="PF00641">
    <property type="entry name" value="Zn_ribbon_RanBP"/>
    <property type="match status" value="1"/>
</dbReference>
<dbReference type="GO" id="GO:0008270">
    <property type="term" value="F:zinc ion binding"/>
    <property type="evidence" value="ECO:0007669"/>
    <property type="project" value="UniProtKB-KW"/>
</dbReference>
<dbReference type="PROSITE" id="PS50089">
    <property type="entry name" value="ZF_RING_2"/>
    <property type="match status" value="1"/>
</dbReference>
<keyword evidence="12" id="KW-0862">Zinc</keyword>
<evidence type="ECO:0000259" key="17">
    <source>
        <dbReference type="PROSITE" id="PS50199"/>
    </source>
</evidence>
<dbReference type="InterPro" id="IPR047559">
    <property type="entry name" value="HOIL1_RBR_mRING-HC-C3HC3D"/>
</dbReference>
<keyword evidence="10 13" id="KW-0863">Zinc-finger</keyword>
<evidence type="ECO:0000259" key="16">
    <source>
        <dbReference type="PROSITE" id="PS50089"/>
    </source>
</evidence>
<dbReference type="FunFam" id="3.30.40.10:FF:000137">
    <property type="entry name" value="RanBP-type and C3HC4-type zinc finger-containing protein 1"/>
    <property type="match status" value="1"/>
</dbReference>
<evidence type="ECO:0000256" key="3">
    <source>
        <dbReference type="ARBA" id="ARBA00008278"/>
    </source>
</evidence>
<dbReference type="FunFam" id="2.30.30.380:FF:000007">
    <property type="entry name" value="RanBP-type and C3HC4-type zinc finger-containing protein 1"/>
    <property type="match status" value="1"/>
</dbReference>
<dbReference type="Pfam" id="PF16764">
    <property type="entry name" value="Sharpin_PH"/>
    <property type="match status" value="1"/>
</dbReference>
<dbReference type="PANTHER" id="PTHR22770">
    <property type="entry name" value="UBIQUITIN CONJUGATING ENZYME 7 INTERACTING PROTEIN-RELATED"/>
    <property type="match status" value="1"/>
</dbReference>
<dbReference type="InterPro" id="IPR000626">
    <property type="entry name" value="Ubiquitin-like_dom"/>
</dbReference>
<feature type="domain" description="RanBP2-type" evidence="17">
    <location>
        <begin position="386"/>
        <end position="415"/>
    </location>
</feature>
<feature type="domain" description="Ubiquitin-like" evidence="15">
    <location>
        <begin position="221"/>
        <end position="284"/>
    </location>
</feature>
<dbReference type="PROSITE" id="PS50199">
    <property type="entry name" value="ZF_RANBP2_2"/>
    <property type="match status" value="1"/>
</dbReference>
<sequence>MEGNCSDPGPEYSMQPLPTVLMSARAWRETPGSGRESLSLQLSMEPDMVGDFRLSVRRGEAAAGPGNTVVAVYKLSDVSYEQRSPRCHELSCGRDDVSSMCFYFEDEREAQRWWTVVSSSLREAKKVLQVQENKKPKPPVREKPAAARMMSAATKPATLDAETPTSKETSSKEELALRLSRSIEGGDERVATQCAVLLTRQRIPLQIQLKPSCFPKNRIHMKICVEDASGSVNISTFVQAHTTIATLKQQIFQEFSFHPNIQRWIIGQCLCADERSVSSYGIKQDGDTAFLYLISAKQGKLNPQDRYQRSLQPAPCLAALTREEKQKYQTLPNRTAASSGSNPWRAPNEKSSTANVSKNLLFDISSLNLKSQPPRPTLPPPAPPVKMDGWACSVCTYINKPTRPGCEMCSTDRPADYIVPEQYRPDENERRRLQQESDSLQQYKQALEDERQQNFMHLLQLDNEVLIPNQEAIECRICFTDAAAGAGILLRECLHSFCRDCLRQVVNCCEEPEVSCPFRDDIYACSSKLQQREIRALVSKEEYSRFLERGLVVAESRSKNSYHCKSVDCKGWCIYEDAVNVFVCPICYAENCLTCKAIHNGMNCREYQDDLRIRALNDVAARQTNDMLKTLLQTGEAMHCPVCEIVVQKKDGCDWIRCTMCQTEICWVTKGPRWGPKGPGDTSGGCQCNFNGKRCDPKCQNCH</sequence>
<feature type="region of interest" description="Disordered" evidence="14">
    <location>
        <begin position="130"/>
        <end position="175"/>
    </location>
</feature>
<dbReference type="CDD" id="cd16633">
    <property type="entry name" value="mRING-HC-C3HC3D_RBR_HOIL1"/>
    <property type="match status" value="1"/>
</dbReference>
<keyword evidence="20" id="KW-1185">Reference proteome</keyword>
<dbReference type="OrthoDB" id="261960at2759"/>
<dbReference type="CDD" id="cd20358">
    <property type="entry name" value="Rcat_RBR_HOIL1"/>
    <property type="match status" value="1"/>
</dbReference>
<reference evidence="19" key="2">
    <citation type="submission" date="2025-09" db="UniProtKB">
        <authorList>
            <consortium name="Ensembl"/>
        </authorList>
    </citation>
    <scope>IDENTIFICATION</scope>
</reference>
<dbReference type="InterPro" id="IPR001876">
    <property type="entry name" value="Znf_RanBP2"/>
</dbReference>
<dbReference type="GO" id="GO:0043123">
    <property type="term" value="P:positive regulation of canonical NF-kappaB signal transduction"/>
    <property type="evidence" value="ECO:0007669"/>
    <property type="project" value="TreeGrafter"/>
</dbReference>
<dbReference type="GO" id="GO:0061630">
    <property type="term" value="F:ubiquitin protein ligase activity"/>
    <property type="evidence" value="ECO:0007669"/>
    <property type="project" value="UniProtKB-EC"/>
</dbReference>
<dbReference type="GO" id="GO:0009893">
    <property type="term" value="P:positive regulation of metabolic process"/>
    <property type="evidence" value="ECO:0007669"/>
    <property type="project" value="UniProtKB-ARBA"/>
</dbReference>
<evidence type="ECO:0000256" key="6">
    <source>
        <dbReference type="ARBA" id="ARBA00022553"/>
    </source>
</evidence>
<dbReference type="Gene3D" id="2.30.30.380">
    <property type="entry name" value="Zn-finger domain of Sec23/24"/>
    <property type="match status" value="1"/>
</dbReference>
<dbReference type="PROSITE" id="PS51873">
    <property type="entry name" value="TRIAD"/>
    <property type="match status" value="1"/>
</dbReference>
<evidence type="ECO:0000256" key="11">
    <source>
        <dbReference type="ARBA" id="ARBA00022786"/>
    </source>
</evidence>
<dbReference type="InterPro" id="IPR036443">
    <property type="entry name" value="Znf_RanBP2_sf"/>
</dbReference>
<accession>A0A8C5PNL7</accession>
<dbReference type="PROSITE" id="PS50053">
    <property type="entry name" value="UBIQUITIN_2"/>
    <property type="match status" value="1"/>
</dbReference>
<dbReference type="UniPathway" id="UPA00143"/>
<proteinExistence type="inferred from homology"/>
<dbReference type="GO" id="GO:0043161">
    <property type="term" value="P:proteasome-mediated ubiquitin-dependent protein catabolic process"/>
    <property type="evidence" value="ECO:0007669"/>
    <property type="project" value="TreeGrafter"/>
</dbReference>
<dbReference type="GO" id="GO:0071797">
    <property type="term" value="C:LUBAC complex"/>
    <property type="evidence" value="ECO:0007669"/>
    <property type="project" value="TreeGrafter"/>
</dbReference>
<dbReference type="GO" id="GO:0043130">
    <property type="term" value="F:ubiquitin binding"/>
    <property type="evidence" value="ECO:0007669"/>
    <property type="project" value="TreeGrafter"/>
</dbReference>
<dbReference type="InterPro" id="IPR047558">
    <property type="entry name" value="BRcat_RBR_HOIL1"/>
</dbReference>
<dbReference type="Gene3D" id="3.10.20.90">
    <property type="entry name" value="Phosphatidylinositol 3-kinase Catalytic Subunit, Chain A, domain 1"/>
    <property type="match status" value="1"/>
</dbReference>
<keyword evidence="8" id="KW-0479">Metal-binding</keyword>
<dbReference type="Pfam" id="PF00240">
    <property type="entry name" value="ubiquitin"/>
    <property type="match status" value="1"/>
</dbReference>
<feature type="domain" description="RING-type" evidence="16">
    <location>
        <begin position="475"/>
        <end position="517"/>
    </location>
</feature>
<dbReference type="GeneTree" id="ENSGT00940000161574"/>
<evidence type="ECO:0000256" key="5">
    <source>
        <dbReference type="ARBA" id="ARBA00017887"/>
    </source>
</evidence>
<evidence type="ECO:0000256" key="8">
    <source>
        <dbReference type="ARBA" id="ARBA00022723"/>
    </source>
</evidence>
<evidence type="ECO:0000256" key="13">
    <source>
        <dbReference type="PROSITE-ProRule" id="PRU00322"/>
    </source>
</evidence>
<dbReference type="InterPro" id="IPR013083">
    <property type="entry name" value="Znf_RING/FYVE/PHD"/>
</dbReference>
<feature type="domain" description="RING-type" evidence="18">
    <location>
        <begin position="471"/>
        <end position="699"/>
    </location>
</feature>
<dbReference type="PANTHER" id="PTHR22770:SF45">
    <property type="entry name" value="RANBP-TYPE AND C3HC4-TYPE ZINC FINGER-CONTAINING PROTEIN 1"/>
    <property type="match status" value="1"/>
</dbReference>
<evidence type="ECO:0000256" key="10">
    <source>
        <dbReference type="ARBA" id="ARBA00022771"/>
    </source>
</evidence>
<dbReference type="AlphaFoldDB" id="A0A8C5PNL7"/>
<dbReference type="InterPro" id="IPR017907">
    <property type="entry name" value="Znf_RING_CS"/>
</dbReference>
<keyword evidence="9" id="KW-0677">Repeat</keyword>
<dbReference type="InterPro" id="IPR031912">
    <property type="entry name" value="Sharpin_PH"/>
</dbReference>
<dbReference type="SUPFAM" id="SSF90209">
    <property type="entry name" value="Ran binding protein zinc finger-like"/>
    <property type="match status" value="1"/>
</dbReference>